<dbReference type="RefSeq" id="WP_240592102.1">
    <property type="nucleotide sequence ID" value="NZ_JAKUDL010000007.1"/>
</dbReference>
<feature type="chain" id="PRO_5042618633" evidence="1">
    <location>
        <begin position="22"/>
        <end position="114"/>
    </location>
</feature>
<keyword evidence="1" id="KW-0732">Signal</keyword>
<sequence length="114" mass="12057">MNSKLIVAGLLLCTAAGSAFAEGRGNGKPLGTIYVSGQGLYYDTFATTPLPFRPNARYQQLDPAAPMGPTTAYGPGDNGYVGGRWWIDTNGDGVMDDMDTYFSCPLLGPGRETP</sequence>
<protein>
    <submittedName>
        <fullName evidence="2">Uncharacterized protein</fullName>
    </submittedName>
</protein>
<dbReference type="Proteomes" id="UP001297581">
    <property type="component" value="Unassembled WGS sequence"/>
</dbReference>
<keyword evidence="3" id="KW-1185">Reference proteome</keyword>
<dbReference type="AlphaFoldDB" id="A0AAJ1BJL7"/>
<evidence type="ECO:0000313" key="2">
    <source>
        <dbReference type="EMBL" id="MCH4296004.1"/>
    </source>
</evidence>
<feature type="signal peptide" evidence="1">
    <location>
        <begin position="1"/>
        <end position="21"/>
    </location>
</feature>
<dbReference type="EMBL" id="JAKUDL010000007">
    <property type="protein sequence ID" value="MCH4296004.1"/>
    <property type="molecule type" value="Genomic_DNA"/>
</dbReference>
<reference evidence="2 3" key="1">
    <citation type="submission" date="2022-02" db="EMBL/GenBank/DDBJ databases">
        <title>The genome sequence of Shewanella sp. 3B26.</title>
        <authorList>
            <person name="Du J."/>
        </authorList>
    </citation>
    <scope>NUCLEOTIDE SEQUENCE [LARGE SCALE GENOMIC DNA]</scope>
    <source>
        <strain evidence="2 3">3B26</strain>
    </source>
</reference>
<gene>
    <name evidence="2" type="ORF">MJ923_16980</name>
</gene>
<evidence type="ECO:0000313" key="3">
    <source>
        <dbReference type="Proteomes" id="UP001297581"/>
    </source>
</evidence>
<name>A0AAJ1BJL7_9GAMM</name>
<organism evidence="2 3">
    <name type="scientific">Shewanella zhuhaiensis</name>
    <dbReference type="NCBI Taxonomy" id="2919576"/>
    <lineage>
        <taxon>Bacteria</taxon>
        <taxon>Pseudomonadati</taxon>
        <taxon>Pseudomonadota</taxon>
        <taxon>Gammaproteobacteria</taxon>
        <taxon>Alteromonadales</taxon>
        <taxon>Shewanellaceae</taxon>
        <taxon>Shewanella</taxon>
    </lineage>
</organism>
<proteinExistence type="predicted"/>
<comment type="caution">
    <text evidence="2">The sequence shown here is derived from an EMBL/GenBank/DDBJ whole genome shotgun (WGS) entry which is preliminary data.</text>
</comment>
<evidence type="ECO:0000256" key="1">
    <source>
        <dbReference type="SAM" id="SignalP"/>
    </source>
</evidence>
<accession>A0AAJ1BJL7</accession>